<evidence type="ECO:0000313" key="2">
    <source>
        <dbReference type="EMBL" id="KKN59646.1"/>
    </source>
</evidence>
<gene>
    <name evidence="2" type="ORF">LCGC14_0539730</name>
</gene>
<organism evidence="2">
    <name type="scientific">marine sediment metagenome</name>
    <dbReference type="NCBI Taxonomy" id="412755"/>
    <lineage>
        <taxon>unclassified sequences</taxon>
        <taxon>metagenomes</taxon>
        <taxon>ecological metagenomes</taxon>
    </lineage>
</organism>
<dbReference type="AlphaFoldDB" id="A0A0F9UEH6"/>
<feature type="region of interest" description="Disordered" evidence="1">
    <location>
        <begin position="105"/>
        <end position="135"/>
    </location>
</feature>
<protein>
    <submittedName>
        <fullName evidence="2">Uncharacterized protein</fullName>
    </submittedName>
</protein>
<proteinExistence type="predicted"/>
<dbReference type="EMBL" id="LAZR01000719">
    <property type="protein sequence ID" value="KKN59646.1"/>
    <property type="molecule type" value="Genomic_DNA"/>
</dbReference>
<sequence>MRVQVSGRTVKLWASANDTYDWAHGVGSQIGSSWPGSQLSNHRLYVEFSQGDLVDLTVDGRPDADLRVDELNAFTSDTLAGRLDPSHPDYDTLVARFQEEGFVKPVPKRKAAKRKPKSRSKYRGRGGDAGLQGLR</sequence>
<feature type="compositionally biased region" description="Basic residues" evidence="1">
    <location>
        <begin position="106"/>
        <end position="124"/>
    </location>
</feature>
<evidence type="ECO:0000256" key="1">
    <source>
        <dbReference type="SAM" id="MobiDB-lite"/>
    </source>
</evidence>
<name>A0A0F9UEH6_9ZZZZ</name>
<comment type="caution">
    <text evidence="2">The sequence shown here is derived from an EMBL/GenBank/DDBJ whole genome shotgun (WGS) entry which is preliminary data.</text>
</comment>
<reference evidence="2" key="1">
    <citation type="journal article" date="2015" name="Nature">
        <title>Complex archaea that bridge the gap between prokaryotes and eukaryotes.</title>
        <authorList>
            <person name="Spang A."/>
            <person name="Saw J.H."/>
            <person name="Jorgensen S.L."/>
            <person name="Zaremba-Niedzwiedzka K."/>
            <person name="Martijn J."/>
            <person name="Lind A.E."/>
            <person name="van Eijk R."/>
            <person name="Schleper C."/>
            <person name="Guy L."/>
            <person name="Ettema T.J."/>
        </authorList>
    </citation>
    <scope>NUCLEOTIDE SEQUENCE</scope>
</reference>
<accession>A0A0F9UEH6</accession>